<dbReference type="AlphaFoldDB" id="A0A4D6KP61"/>
<accession>A0A4D6KP61</accession>
<gene>
    <name evidence="1" type="ORF">DEO72_LG1g2981</name>
</gene>
<dbReference type="EMBL" id="CP039345">
    <property type="protein sequence ID" value="QCD79342.1"/>
    <property type="molecule type" value="Genomic_DNA"/>
</dbReference>
<evidence type="ECO:0000313" key="1">
    <source>
        <dbReference type="EMBL" id="QCD79342.1"/>
    </source>
</evidence>
<sequence>MAAAPTWLHESGSAGGSRWCRFCVFRQVVEVRTDGGVGVAVIDEDAQVRGFIGEEVCGAAMEMRWWPAVPAAMVRNADEEDGVRGGAVAWCRFRRSVAGGEAVVRDSGCSRSRKRLREGAVEMEVEDGWWLPWLRRNGGRKTSFHGG</sequence>
<keyword evidence="2" id="KW-1185">Reference proteome</keyword>
<reference evidence="1 2" key="1">
    <citation type="submission" date="2019-04" db="EMBL/GenBank/DDBJ databases">
        <title>An improved genome assembly and genetic linkage map for asparagus bean, Vigna unguiculata ssp. sesquipedialis.</title>
        <authorList>
            <person name="Xia Q."/>
            <person name="Zhang R."/>
            <person name="Dong Y."/>
        </authorList>
    </citation>
    <scope>NUCLEOTIDE SEQUENCE [LARGE SCALE GENOMIC DNA]</scope>
    <source>
        <tissue evidence="1">Leaf</tissue>
    </source>
</reference>
<proteinExistence type="predicted"/>
<evidence type="ECO:0000313" key="2">
    <source>
        <dbReference type="Proteomes" id="UP000501690"/>
    </source>
</evidence>
<protein>
    <submittedName>
        <fullName evidence="1">Uncharacterized protein</fullName>
    </submittedName>
</protein>
<name>A0A4D6KP61_VIGUN</name>
<organism evidence="1 2">
    <name type="scientific">Vigna unguiculata</name>
    <name type="common">Cowpea</name>
    <dbReference type="NCBI Taxonomy" id="3917"/>
    <lineage>
        <taxon>Eukaryota</taxon>
        <taxon>Viridiplantae</taxon>
        <taxon>Streptophyta</taxon>
        <taxon>Embryophyta</taxon>
        <taxon>Tracheophyta</taxon>
        <taxon>Spermatophyta</taxon>
        <taxon>Magnoliopsida</taxon>
        <taxon>eudicotyledons</taxon>
        <taxon>Gunneridae</taxon>
        <taxon>Pentapetalae</taxon>
        <taxon>rosids</taxon>
        <taxon>fabids</taxon>
        <taxon>Fabales</taxon>
        <taxon>Fabaceae</taxon>
        <taxon>Papilionoideae</taxon>
        <taxon>50 kb inversion clade</taxon>
        <taxon>NPAAA clade</taxon>
        <taxon>indigoferoid/millettioid clade</taxon>
        <taxon>Phaseoleae</taxon>
        <taxon>Vigna</taxon>
    </lineage>
</organism>
<dbReference type="Proteomes" id="UP000501690">
    <property type="component" value="Linkage Group LG1"/>
</dbReference>